<evidence type="ECO:0000256" key="1">
    <source>
        <dbReference type="SAM" id="MobiDB-lite"/>
    </source>
</evidence>
<feature type="region of interest" description="Disordered" evidence="1">
    <location>
        <begin position="25"/>
        <end position="108"/>
    </location>
</feature>
<feature type="compositionally biased region" description="Polar residues" evidence="1">
    <location>
        <begin position="89"/>
        <end position="108"/>
    </location>
</feature>
<reference evidence="2" key="1">
    <citation type="journal article" date="2023" name="G3 (Bethesda)">
        <title>A reference genome for the long-term kleptoplast-retaining sea slug Elysia crispata morphotype clarki.</title>
        <authorList>
            <person name="Eastman K.E."/>
            <person name="Pendleton A.L."/>
            <person name="Shaikh M.A."/>
            <person name="Suttiyut T."/>
            <person name="Ogas R."/>
            <person name="Tomko P."/>
            <person name="Gavelis G."/>
            <person name="Widhalm J.R."/>
            <person name="Wisecaver J.H."/>
        </authorList>
    </citation>
    <scope>NUCLEOTIDE SEQUENCE</scope>
    <source>
        <strain evidence="2">ECLA1</strain>
    </source>
</reference>
<dbReference type="EMBL" id="JAWDGP010003406">
    <property type="protein sequence ID" value="KAK3774508.1"/>
    <property type="molecule type" value="Genomic_DNA"/>
</dbReference>
<dbReference type="AlphaFoldDB" id="A0AAE1DM61"/>
<name>A0AAE1DM61_9GAST</name>
<sequence length="108" mass="11787">MSYDNSIKWRNSNAFSLHWLLGKKSRSSVDTAPARKSSSSSCSSRTVPQPGVAKSRRQWCLRQVPHPARRAPGDDPCPPSRQPGDHGQLQHQAGATGSNSGTIFFTVQ</sequence>
<gene>
    <name evidence="2" type="ORF">RRG08_049444</name>
</gene>
<evidence type="ECO:0000313" key="3">
    <source>
        <dbReference type="Proteomes" id="UP001283361"/>
    </source>
</evidence>
<keyword evidence="3" id="KW-1185">Reference proteome</keyword>
<dbReference type="Proteomes" id="UP001283361">
    <property type="component" value="Unassembled WGS sequence"/>
</dbReference>
<proteinExistence type="predicted"/>
<organism evidence="2 3">
    <name type="scientific">Elysia crispata</name>
    <name type="common">lettuce slug</name>
    <dbReference type="NCBI Taxonomy" id="231223"/>
    <lineage>
        <taxon>Eukaryota</taxon>
        <taxon>Metazoa</taxon>
        <taxon>Spiralia</taxon>
        <taxon>Lophotrochozoa</taxon>
        <taxon>Mollusca</taxon>
        <taxon>Gastropoda</taxon>
        <taxon>Heterobranchia</taxon>
        <taxon>Euthyneura</taxon>
        <taxon>Panpulmonata</taxon>
        <taxon>Sacoglossa</taxon>
        <taxon>Placobranchoidea</taxon>
        <taxon>Plakobranchidae</taxon>
        <taxon>Elysia</taxon>
    </lineage>
</organism>
<accession>A0AAE1DM61</accession>
<protein>
    <submittedName>
        <fullName evidence="2">Uncharacterized protein</fullName>
    </submittedName>
</protein>
<evidence type="ECO:0000313" key="2">
    <source>
        <dbReference type="EMBL" id="KAK3774508.1"/>
    </source>
</evidence>
<comment type="caution">
    <text evidence="2">The sequence shown here is derived from an EMBL/GenBank/DDBJ whole genome shotgun (WGS) entry which is preliminary data.</text>
</comment>